<dbReference type="SUPFAM" id="SSF52540">
    <property type="entry name" value="P-loop containing nucleoside triphosphate hydrolases"/>
    <property type="match status" value="1"/>
</dbReference>
<keyword evidence="2" id="KW-0547">Nucleotide-binding</keyword>
<protein>
    <submittedName>
        <fullName evidence="5">Type IV secretion system protein VirB4</fullName>
    </submittedName>
</protein>
<evidence type="ECO:0000256" key="2">
    <source>
        <dbReference type="ARBA" id="ARBA00022741"/>
    </source>
</evidence>
<dbReference type="RefSeq" id="WP_085931898.1">
    <property type="nucleotide sequence ID" value="NZ_FUWJ01000001.1"/>
</dbReference>
<sequence>MLNLAEYRRRADRLADHLPWAALVAPGVVVNKDGSFQRTLRFRGPDLESATEAELLATSARLNNLLRRFGSGWALFFEAERFEALGYPDSRFPDAASWLVDRERRAAFEQQADREGEQQRSSPFESAYHLTLLYLPPADRVSRLARAFLETGREDSQRDWRQELAGFIAESERALDLLTGLLPEVEALDDAGTLTYLHGTISPHRHRLGVSDTPMYLDGLLVDEPLTGGLEPMLGDRHLRAVSVLGFPNNTHPGLLDALNHLGFPYRWATRFLALDKTDARRELTRLRRQWFAKRKSITALLREVLYNEPVQLIDSDAENKVLDTDLALQALGGDHVAFGYLSTTVVLLDHDRQAVDDKVRAVERVVNGAGFTTIRESLNAVEAWLGTLPGHVYANVRQPLVHTLNLAHLVPVSSVWAGPLRNDHLDGPPLFYGETSGSTPFRFSTHVGDVGHTLIVGPTGAGKSVLLALMALQFRRYPGSQVYIFDKGNSARAAVLAMRGIHHVLGADGSFAFQPLARIDEPAEASWAAEWVGDLLAHEKVNVTPEIKEAVWSALLSLASAPIEERTLTGLSLLLQSNALKSALLPYTLEGPFGRLLDAAQDWLALSEVQCFETESLLHETAVVAPVLTYLFHRLEERFDGRPTLLILDEAWVFLDQPLFAARIREWLKVMRKKNVAVVFATQSLSDVTGSSIAPVLIESCPQRIFLPNDRAIEPQARAAYERFGLNDRQIEILSRATPKRQYYLNSRRGNRLFEFGLGPVALVLCGTSDPATQALIDRLLAEGDAGFAARFLAARGLDWAAELLDQFPSPPLEPSP</sequence>
<dbReference type="NCBIfam" id="NF010447">
    <property type="entry name" value="PRK13873.1"/>
    <property type="match status" value="1"/>
</dbReference>
<dbReference type="STRING" id="225324.SAMN02745126_00118"/>
<evidence type="ECO:0000313" key="5">
    <source>
        <dbReference type="EMBL" id="SJZ31040.1"/>
    </source>
</evidence>
<dbReference type="EMBL" id="FUWJ01000001">
    <property type="protein sequence ID" value="SJZ31040.1"/>
    <property type="molecule type" value="Genomic_DNA"/>
</dbReference>
<evidence type="ECO:0000259" key="4">
    <source>
        <dbReference type="SMART" id="SM00382"/>
    </source>
</evidence>
<dbReference type="InterPro" id="IPR018145">
    <property type="entry name" value="CagE_TrbE_VirB_cntrl_dom"/>
</dbReference>
<dbReference type="InterPro" id="IPR003593">
    <property type="entry name" value="AAA+_ATPase"/>
</dbReference>
<dbReference type="CDD" id="cd01127">
    <property type="entry name" value="TrwB_TraG_TraD_VirD4"/>
    <property type="match status" value="1"/>
</dbReference>
<comment type="similarity">
    <text evidence="1">Belongs to the TrbE/VirB4 family.</text>
</comment>
<keyword evidence="6" id="KW-1185">Reference proteome</keyword>
<proteinExistence type="inferred from homology"/>
<evidence type="ECO:0000256" key="3">
    <source>
        <dbReference type="ARBA" id="ARBA00022840"/>
    </source>
</evidence>
<dbReference type="InterPro" id="IPR027417">
    <property type="entry name" value="P-loop_NTPase"/>
</dbReference>
<dbReference type="SMART" id="SM00382">
    <property type="entry name" value="AAA"/>
    <property type="match status" value="1"/>
</dbReference>
<dbReference type="Proteomes" id="UP000190092">
    <property type="component" value="Unassembled WGS sequence"/>
</dbReference>
<dbReference type="GO" id="GO:0005524">
    <property type="term" value="F:ATP binding"/>
    <property type="evidence" value="ECO:0007669"/>
    <property type="project" value="UniProtKB-KW"/>
</dbReference>
<dbReference type="Gene3D" id="3.40.50.300">
    <property type="entry name" value="P-loop containing nucleotide triphosphate hydrolases"/>
    <property type="match status" value="2"/>
</dbReference>
<gene>
    <name evidence="5" type="ORF">SAMN02745126_00118</name>
</gene>
<name>A0A1T4JLF8_9HYPH</name>
<evidence type="ECO:0000313" key="6">
    <source>
        <dbReference type="Proteomes" id="UP000190092"/>
    </source>
</evidence>
<dbReference type="InterPro" id="IPR051162">
    <property type="entry name" value="T4SS_component"/>
</dbReference>
<dbReference type="Pfam" id="PF03135">
    <property type="entry name" value="CagE_TrbE_VirB"/>
    <property type="match status" value="1"/>
</dbReference>
<feature type="domain" description="AAA+ ATPase" evidence="4">
    <location>
        <begin position="450"/>
        <end position="712"/>
    </location>
</feature>
<accession>A0A1T4JLF8</accession>
<keyword evidence="3" id="KW-0067">ATP-binding</keyword>
<dbReference type="OrthoDB" id="9816422at2"/>
<reference evidence="6" key="1">
    <citation type="submission" date="2017-02" db="EMBL/GenBank/DDBJ databases">
        <authorList>
            <person name="Varghese N."/>
            <person name="Submissions S."/>
        </authorList>
    </citation>
    <scope>NUCLEOTIDE SEQUENCE [LARGE SCALE GENOMIC DNA]</scope>
    <source>
        <strain evidence="6">ATCC 27094</strain>
    </source>
</reference>
<organism evidence="5 6">
    <name type="scientific">Enhydrobacter aerosaccus</name>
    <dbReference type="NCBI Taxonomy" id="225324"/>
    <lineage>
        <taxon>Bacteria</taxon>
        <taxon>Pseudomonadati</taxon>
        <taxon>Pseudomonadota</taxon>
        <taxon>Alphaproteobacteria</taxon>
        <taxon>Hyphomicrobiales</taxon>
        <taxon>Enhydrobacter</taxon>
    </lineage>
</organism>
<evidence type="ECO:0000256" key="1">
    <source>
        <dbReference type="ARBA" id="ARBA00006512"/>
    </source>
</evidence>
<dbReference type="AlphaFoldDB" id="A0A1T4JLF8"/>
<dbReference type="PANTHER" id="PTHR30121:SF12">
    <property type="entry name" value="TYPE IV SECRETION SYSTEM PROTEIN CAGE"/>
    <property type="match status" value="1"/>
</dbReference>
<dbReference type="PANTHER" id="PTHR30121">
    <property type="entry name" value="UNCHARACTERIZED PROTEIN YJGR-RELATED"/>
    <property type="match status" value="1"/>
</dbReference>